<dbReference type="GO" id="GO:0016747">
    <property type="term" value="F:acyltransferase activity, transferring groups other than amino-acyl groups"/>
    <property type="evidence" value="ECO:0007669"/>
    <property type="project" value="InterPro"/>
</dbReference>
<keyword evidence="1" id="KW-0472">Membrane</keyword>
<evidence type="ECO:0000256" key="1">
    <source>
        <dbReference type="SAM" id="Phobius"/>
    </source>
</evidence>
<feature type="transmembrane region" description="Helical" evidence="1">
    <location>
        <begin position="275"/>
        <end position="297"/>
    </location>
</feature>
<dbReference type="AlphaFoldDB" id="A0AAU7N1G3"/>
<keyword evidence="1" id="KW-0812">Transmembrane</keyword>
<keyword evidence="1" id="KW-1133">Transmembrane helix</keyword>
<dbReference type="KEGG" id="fld:ABNE31_01100"/>
<gene>
    <name evidence="3" type="ORF">ABNE31_01100</name>
</gene>
<feature type="transmembrane region" description="Helical" evidence="1">
    <location>
        <begin position="86"/>
        <end position="106"/>
    </location>
</feature>
<evidence type="ECO:0000313" key="3">
    <source>
        <dbReference type="EMBL" id="XBQ23522.1"/>
    </source>
</evidence>
<evidence type="ECO:0000259" key="2">
    <source>
        <dbReference type="Pfam" id="PF01757"/>
    </source>
</evidence>
<reference evidence="3" key="1">
    <citation type="submission" date="2024-05" db="EMBL/GenBank/DDBJ databases">
        <title>Draft Genome Sequences of Flagellimonas sp. MMG031 and Marinobacter sp. MMG032 Isolated from the dinoflagellate Symbiodinium pilosum.</title>
        <authorList>
            <person name="Shikuma N.J."/>
            <person name="Farrell M.V."/>
        </authorList>
    </citation>
    <scope>NUCLEOTIDE SEQUENCE</scope>
    <source>
        <strain evidence="3">MMG031</strain>
    </source>
</reference>
<dbReference type="PANTHER" id="PTHR36927:SF3">
    <property type="entry name" value="GLUCANS BIOSYNTHESIS PROTEIN C"/>
    <property type="match status" value="1"/>
</dbReference>
<feature type="transmembrane region" description="Helical" evidence="1">
    <location>
        <begin position="183"/>
        <end position="208"/>
    </location>
</feature>
<keyword evidence="3" id="KW-0808">Transferase</keyword>
<feature type="transmembrane region" description="Helical" evidence="1">
    <location>
        <begin position="142"/>
        <end position="162"/>
    </location>
</feature>
<sequence length="384" mass="44972">MDSSIRRYDLDWLRVIVFGLLIFYHVGMFFVPWGWHVKNNIIYDWLRWPMLFLNQWRLPILFVISGMGTFYALGKRGMGKFMWERFLRLGIPLVVGMLLIVPPQVYVERLAEGQFTGSYWAFFSTIAFDGVYPEGNLSWHHLWFLPYLLVFSWVLAPLFVYLRNHSTKFVEWVKNIIQKSWGIYLFVIPLYLVESLVEPFFPITHALVDDWFNFIFSIILFFYGFVLVATGDIFWNTLGRMKKKALLLGIVGFTGQTIIWLFFEDGYVIHFTEALLKVVNIWSWILVLFAYAAQYLNKPSTGLAYANRAVYPFYILHQTITVCIGYLVMDLDLGLAPKALILVAGTFGLSWLIYDLIILRIPVLHPLFGLKKRKHSKKDYSLTI</sequence>
<dbReference type="InterPro" id="IPR050623">
    <property type="entry name" value="Glucan_succinyl_AcylTrfase"/>
</dbReference>
<keyword evidence="3" id="KW-0012">Acyltransferase</keyword>
<dbReference type="EMBL" id="CP157804">
    <property type="protein sequence ID" value="XBQ23522.1"/>
    <property type="molecule type" value="Genomic_DNA"/>
</dbReference>
<name>A0AAU7N1G3_9FLAO</name>
<feature type="transmembrane region" description="Helical" evidence="1">
    <location>
        <begin position="341"/>
        <end position="368"/>
    </location>
</feature>
<feature type="domain" description="Acyltransferase 3" evidence="2">
    <location>
        <begin position="8"/>
        <end position="354"/>
    </location>
</feature>
<feature type="transmembrane region" description="Helical" evidence="1">
    <location>
        <begin position="214"/>
        <end position="238"/>
    </location>
</feature>
<dbReference type="PANTHER" id="PTHR36927">
    <property type="entry name" value="BLR4337 PROTEIN"/>
    <property type="match status" value="1"/>
</dbReference>
<dbReference type="InterPro" id="IPR002656">
    <property type="entry name" value="Acyl_transf_3_dom"/>
</dbReference>
<feature type="transmembrane region" description="Helical" evidence="1">
    <location>
        <begin position="309"/>
        <end position="329"/>
    </location>
</feature>
<feature type="transmembrane region" description="Helical" evidence="1">
    <location>
        <begin position="12"/>
        <end position="35"/>
    </location>
</feature>
<feature type="transmembrane region" description="Helical" evidence="1">
    <location>
        <begin position="55"/>
        <end position="74"/>
    </location>
</feature>
<protein>
    <submittedName>
        <fullName evidence="3">Acyltransferase family protein</fullName>
    </submittedName>
</protein>
<dbReference type="RefSeq" id="WP_349352048.1">
    <property type="nucleotide sequence ID" value="NZ_CP157804.1"/>
</dbReference>
<proteinExistence type="predicted"/>
<feature type="transmembrane region" description="Helical" evidence="1">
    <location>
        <begin position="245"/>
        <end position="263"/>
    </location>
</feature>
<accession>A0AAU7N1G3</accession>
<dbReference type="Pfam" id="PF01757">
    <property type="entry name" value="Acyl_transf_3"/>
    <property type="match status" value="1"/>
</dbReference>
<organism evidence="3">
    <name type="scientific">Flagellimonas sp. MMG031</name>
    <dbReference type="NCBI Taxonomy" id="3158549"/>
    <lineage>
        <taxon>Bacteria</taxon>
        <taxon>Pseudomonadati</taxon>
        <taxon>Bacteroidota</taxon>
        <taxon>Flavobacteriia</taxon>
        <taxon>Flavobacteriales</taxon>
        <taxon>Flavobacteriaceae</taxon>
        <taxon>Flagellimonas</taxon>
    </lineage>
</organism>